<reference evidence="1" key="1">
    <citation type="submission" date="2021-04" db="EMBL/GenBank/DDBJ databases">
        <title>Draft genomes of 20 S. canis strains.</title>
        <authorList>
            <person name="Pagnossin D."/>
            <person name="Weir W."/>
            <person name="Smith A."/>
            <person name="Ure R."/>
            <person name="Oravcova K."/>
        </authorList>
    </citation>
    <scope>NUCLEOTIDE SEQUENCE</scope>
    <source>
        <strain evidence="1">284</strain>
    </source>
</reference>
<dbReference type="Gene3D" id="1.10.3230.30">
    <property type="entry name" value="Phage gp6-like head-tail connector protein"/>
    <property type="match status" value="1"/>
</dbReference>
<dbReference type="Proteomes" id="UP001186118">
    <property type="component" value="Unassembled WGS sequence"/>
</dbReference>
<sequence>MVVSLDEMKNYLRVDTSEDDNLISTLIKSSEKMCLSIARKEEEEIICENFEEYKVAVLYAAAYLYEHREEADHHELTITLRSMLFGVRKAEF</sequence>
<gene>
    <name evidence="1" type="ORF">KB584_06545</name>
</gene>
<name>A0AAE4Q648_STRCB</name>
<proteinExistence type="predicted"/>
<dbReference type="AlphaFoldDB" id="A0AAE4Q648"/>
<organism evidence="1 2">
    <name type="scientific">Streptococcus canis</name>
    <dbReference type="NCBI Taxonomy" id="1329"/>
    <lineage>
        <taxon>Bacteria</taxon>
        <taxon>Bacillati</taxon>
        <taxon>Bacillota</taxon>
        <taxon>Bacilli</taxon>
        <taxon>Lactobacillales</taxon>
        <taxon>Streptococcaceae</taxon>
        <taxon>Streptococcus</taxon>
    </lineage>
</organism>
<dbReference type="InterPro" id="IPR021146">
    <property type="entry name" value="Phage_gp6-like_head-tail"/>
</dbReference>
<dbReference type="RefSeq" id="WP_317610154.1">
    <property type="nucleotide sequence ID" value="NZ_JAGQEX010000011.1"/>
</dbReference>
<evidence type="ECO:0000313" key="1">
    <source>
        <dbReference type="EMBL" id="MDV5977121.1"/>
    </source>
</evidence>
<dbReference type="InterPro" id="IPR006450">
    <property type="entry name" value="Phage_HK97_gp6-like"/>
</dbReference>
<evidence type="ECO:0000313" key="2">
    <source>
        <dbReference type="Proteomes" id="UP001186118"/>
    </source>
</evidence>
<protein>
    <submittedName>
        <fullName evidence="1">Head-tail connector protein</fullName>
    </submittedName>
</protein>
<dbReference type="EMBL" id="JAGQEX010000011">
    <property type="protein sequence ID" value="MDV5977121.1"/>
    <property type="molecule type" value="Genomic_DNA"/>
</dbReference>
<comment type="caution">
    <text evidence="1">The sequence shown here is derived from an EMBL/GenBank/DDBJ whole genome shotgun (WGS) entry which is preliminary data.</text>
</comment>
<dbReference type="CDD" id="cd08054">
    <property type="entry name" value="gp6"/>
    <property type="match status" value="1"/>
</dbReference>
<dbReference type="Pfam" id="PF05135">
    <property type="entry name" value="Phage_connect_1"/>
    <property type="match status" value="1"/>
</dbReference>
<dbReference type="NCBIfam" id="TIGR01560">
    <property type="entry name" value="put_DNA_pack"/>
    <property type="match status" value="1"/>
</dbReference>
<accession>A0AAE4Q648</accession>